<evidence type="ECO:0000313" key="2">
    <source>
        <dbReference type="Proteomes" id="UP001524473"/>
    </source>
</evidence>
<reference evidence="1 2" key="1">
    <citation type="submission" date="2022-06" db="EMBL/GenBank/DDBJ databases">
        <title>Isolation of gut microbiota from human fecal samples.</title>
        <authorList>
            <person name="Pamer E.G."/>
            <person name="Barat B."/>
            <person name="Waligurski E."/>
            <person name="Medina S."/>
            <person name="Paddock L."/>
            <person name="Mostad J."/>
        </authorList>
    </citation>
    <scope>NUCLEOTIDE SEQUENCE [LARGE SCALE GENOMIC DNA]</scope>
    <source>
        <strain evidence="1 2">DFI.9.73</strain>
    </source>
</reference>
<proteinExistence type="predicted"/>
<evidence type="ECO:0000313" key="1">
    <source>
        <dbReference type="EMBL" id="MCQ4840337.1"/>
    </source>
</evidence>
<dbReference type="RefSeq" id="WP_256191919.1">
    <property type="nucleotide sequence ID" value="NZ_JANFZG010000020.1"/>
</dbReference>
<comment type="caution">
    <text evidence="1">The sequence shown here is derived from an EMBL/GenBank/DDBJ whole genome shotgun (WGS) entry which is preliminary data.</text>
</comment>
<protein>
    <submittedName>
        <fullName evidence="1">Uncharacterized protein</fullName>
    </submittedName>
</protein>
<organism evidence="1 2">
    <name type="scientific">Neglectibacter timonensis</name>
    <dbReference type="NCBI Taxonomy" id="1776382"/>
    <lineage>
        <taxon>Bacteria</taxon>
        <taxon>Bacillati</taxon>
        <taxon>Bacillota</taxon>
        <taxon>Clostridia</taxon>
        <taxon>Eubacteriales</taxon>
        <taxon>Oscillospiraceae</taxon>
        <taxon>Neglectibacter</taxon>
    </lineage>
</organism>
<accession>A0ABT1S079</accession>
<name>A0ABT1S079_9FIRM</name>
<keyword evidence="2" id="KW-1185">Reference proteome</keyword>
<dbReference type="Proteomes" id="UP001524473">
    <property type="component" value="Unassembled WGS sequence"/>
</dbReference>
<gene>
    <name evidence="1" type="ORF">NE695_10495</name>
</gene>
<dbReference type="Gene3D" id="2.60.120.260">
    <property type="entry name" value="Galactose-binding domain-like"/>
    <property type="match status" value="1"/>
</dbReference>
<sequence length="361" mass="39516">MRAVAQFTITNLCDVVTSDTAPENPYVGQLWVNTATVPPETMVWDGLGWVLQNNLEELRETVSTHTTRFGEFQSSIDGMNSYVSSLTETVQTLEGDLSGEQEKVLEMQAQVSELQHSVDGLSVTMQEQFAGGINYVRNSAGLNGITDDWTITGTVSTDSSTDVQSNTTSDSCFVLGDTSTLTQVITGVVPGAYSISVRAKKTGASYTSYFYAQYNGNKYAYLFNTTSTFGWTEFSAVIPDVVDGTITVYAYNRLATLYVSDIILAEGTAVHKWTPAPNEIYTTEVKIDRRGIEVSNADSGQRTVITNQEFSGYYNEEKIFTLNKDETITKKTTVDGELTVGKTKFVPMPTASEGLNIVILD</sequence>
<dbReference type="EMBL" id="JANFZH010000022">
    <property type="protein sequence ID" value="MCQ4840337.1"/>
    <property type="molecule type" value="Genomic_DNA"/>
</dbReference>
<dbReference type="Gene3D" id="1.20.5.340">
    <property type="match status" value="1"/>
</dbReference>